<gene>
    <name evidence="1" type="ordered locus">NSE_0430</name>
</gene>
<dbReference type="AlphaFoldDB" id="Q2GDY0"/>
<evidence type="ECO:0000313" key="1">
    <source>
        <dbReference type="EMBL" id="ABD45641.1"/>
    </source>
</evidence>
<proteinExistence type="predicted"/>
<name>Q2GDY0_EHRS3</name>
<reference evidence="1 2" key="1">
    <citation type="journal article" date="2006" name="PLoS Genet.">
        <title>Comparative genomics of emerging human ehrlichiosis agents.</title>
        <authorList>
            <person name="Dunning Hotopp J.C."/>
            <person name="Lin M."/>
            <person name="Madupu R."/>
            <person name="Crabtree J."/>
            <person name="Angiuoli S.V."/>
            <person name="Eisen J.A."/>
            <person name="Seshadri R."/>
            <person name="Ren Q."/>
            <person name="Wu M."/>
            <person name="Utterback T.R."/>
            <person name="Smith S."/>
            <person name="Lewis M."/>
            <person name="Khouri H."/>
            <person name="Zhang C."/>
            <person name="Niu H."/>
            <person name="Lin Q."/>
            <person name="Ohashi N."/>
            <person name="Zhi N."/>
            <person name="Nelson W."/>
            <person name="Brinkac L.M."/>
            <person name="Dodson R.J."/>
            <person name="Rosovitz M.J."/>
            <person name="Sundaram J."/>
            <person name="Daugherty S.C."/>
            <person name="Davidsen T."/>
            <person name="Durkin A.S."/>
            <person name="Gwinn M."/>
            <person name="Haft D.H."/>
            <person name="Selengut J.D."/>
            <person name="Sullivan S.A."/>
            <person name="Zafar N."/>
            <person name="Zhou L."/>
            <person name="Benahmed F."/>
            <person name="Forberger H."/>
            <person name="Halpin R."/>
            <person name="Mulligan S."/>
            <person name="Robinson J."/>
            <person name="White O."/>
            <person name="Rikihisa Y."/>
            <person name="Tettelin H."/>
        </authorList>
    </citation>
    <scope>NUCLEOTIDE SEQUENCE [LARGE SCALE GENOMIC DNA]</scope>
    <source>
        <strain evidence="2">ATCC VR-367 / Miyayama</strain>
    </source>
</reference>
<dbReference type="STRING" id="222891.NSE_0430"/>
<dbReference type="KEGG" id="nse:NSE_0430"/>
<organism evidence="1 2">
    <name type="scientific">Ehrlichia sennetsu (strain ATCC VR-367 / Miyayama)</name>
    <name type="common">Neorickettsia sennetsu</name>
    <dbReference type="NCBI Taxonomy" id="222891"/>
    <lineage>
        <taxon>Bacteria</taxon>
        <taxon>Pseudomonadati</taxon>
        <taxon>Pseudomonadota</taxon>
        <taxon>Alphaproteobacteria</taxon>
        <taxon>Rickettsiales</taxon>
        <taxon>Anaplasmataceae</taxon>
        <taxon>Ehrlichia</taxon>
    </lineage>
</organism>
<dbReference type="EMBL" id="CP000237">
    <property type="protein sequence ID" value="ABD45641.1"/>
    <property type="molecule type" value="Genomic_DNA"/>
</dbReference>
<evidence type="ECO:0000313" key="2">
    <source>
        <dbReference type="Proteomes" id="UP000001942"/>
    </source>
</evidence>
<sequence length="42" mass="4754">MEVNDLVGRLVVSVKSIFRRRDVFDLVSVIVLASCIGLCRFQ</sequence>
<protein>
    <submittedName>
        <fullName evidence="1">Uncharacterized protein</fullName>
    </submittedName>
</protein>
<keyword evidence="2" id="KW-1185">Reference proteome</keyword>
<dbReference type="Proteomes" id="UP000001942">
    <property type="component" value="Chromosome"/>
</dbReference>
<accession>Q2GDY0</accession>
<dbReference type="HOGENOM" id="CLU_3254678_0_0_5"/>